<feature type="transmembrane region" description="Helical" evidence="5">
    <location>
        <begin position="57"/>
        <end position="78"/>
    </location>
</feature>
<feature type="transmembrane region" description="Helical" evidence="5">
    <location>
        <begin position="315"/>
        <end position="335"/>
    </location>
</feature>
<evidence type="ECO:0008006" key="8">
    <source>
        <dbReference type="Google" id="ProtNLM"/>
    </source>
</evidence>
<sequence>MSSEEESDERGVEGRKVGIRDRLRHFTWAWFTATMSTGGLSILIAETPHKFRGLHEIGLAIFILDLILFLTFSTCMTLRSIIDPPRFKQSLHHPAESFFFGGFFLSVNTILSNVQLYGITHGPCGPWLITTLYICYWIYAICSFATSVALYWMFIVRHNLHPVPFSPSWFLAGYSAMLTGTLAGIIAGSQPEERRMAVLVSGVTFQGFGWMLSFLLIVMYIYHLVEHGLPPPSARPGMFIPVGAAAFTVLVLVKLADAIPVSYGYFAGHPGAVETLQTLAVFTGVFLWMFSFWLFVLAVMGVVKGIREMSFVLPWWALIFPNVGFTLATVSLGRALGSEAILWVGSVMTALLVVVWLVTAVACVRAVWLRRIMWPGKDEDRGMFKED</sequence>
<protein>
    <recommendedName>
        <fullName evidence="8">C4-dicarboxylate transporter/malic acid transport protein</fullName>
    </recommendedName>
</protein>
<keyword evidence="3 5" id="KW-1133">Transmembrane helix</keyword>
<accession>A0A9W4XD91</accession>
<keyword evidence="2 5" id="KW-0812">Transmembrane</keyword>
<dbReference type="AlphaFoldDB" id="A0A9W4XD91"/>
<feature type="transmembrane region" description="Helical" evidence="5">
    <location>
        <begin position="168"/>
        <end position="187"/>
    </location>
</feature>
<gene>
    <name evidence="6" type="ORF">PDIGIT_LOCUS612</name>
</gene>
<dbReference type="OrthoDB" id="2901184at2759"/>
<name>A0A9W4XD91_9PLEO</name>
<feature type="transmembrane region" description="Helical" evidence="5">
    <location>
        <begin position="98"/>
        <end position="116"/>
    </location>
</feature>
<dbReference type="CDD" id="cd09317">
    <property type="entry name" value="TDT_Mae1_like"/>
    <property type="match status" value="1"/>
</dbReference>
<feature type="transmembrane region" description="Helical" evidence="5">
    <location>
        <begin position="276"/>
        <end position="303"/>
    </location>
</feature>
<dbReference type="GO" id="GO:0015140">
    <property type="term" value="F:malate transmembrane transporter activity"/>
    <property type="evidence" value="ECO:0007669"/>
    <property type="project" value="InterPro"/>
</dbReference>
<reference evidence="6" key="1">
    <citation type="submission" date="2023-01" db="EMBL/GenBank/DDBJ databases">
        <authorList>
            <person name="Van Ghelder C."/>
            <person name="Rancurel C."/>
        </authorList>
    </citation>
    <scope>NUCLEOTIDE SEQUENCE</scope>
    <source>
        <strain evidence="6">CNCM I-4278</strain>
    </source>
</reference>
<feature type="transmembrane region" description="Helical" evidence="5">
    <location>
        <begin position="341"/>
        <end position="368"/>
    </location>
</feature>
<dbReference type="InterPro" id="IPR038665">
    <property type="entry name" value="Voltage-dep_anion_channel_sf"/>
</dbReference>
<dbReference type="Pfam" id="PF03595">
    <property type="entry name" value="SLAC1"/>
    <property type="match status" value="1"/>
</dbReference>
<dbReference type="PANTHER" id="PTHR31162:SF0">
    <property type="entry name" value="MALIC ACID TRANSPORT PROTEIN"/>
    <property type="match status" value="1"/>
</dbReference>
<feature type="transmembrane region" description="Helical" evidence="5">
    <location>
        <begin position="237"/>
        <end position="256"/>
    </location>
</feature>
<comment type="subcellular location">
    <subcellularLocation>
        <location evidence="1">Membrane</location>
        <topology evidence="1">Multi-pass membrane protein</topology>
    </subcellularLocation>
</comment>
<comment type="caution">
    <text evidence="6">The sequence shown here is derived from an EMBL/GenBank/DDBJ whole genome shotgun (WGS) entry which is preliminary data.</text>
</comment>
<evidence type="ECO:0000256" key="4">
    <source>
        <dbReference type="ARBA" id="ARBA00023136"/>
    </source>
</evidence>
<dbReference type="PANTHER" id="PTHR31162">
    <property type="entry name" value="MALIC ACID TRANSPORT PROTEIN-RELATED"/>
    <property type="match status" value="1"/>
</dbReference>
<dbReference type="Proteomes" id="UP001152607">
    <property type="component" value="Unassembled WGS sequence"/>
</dbReference>
<dbReference type="Gene3D" id="1.50.10.150">
    <property type="entry name" value="Voltage-dependent anion channel"/>
    <property type="match status" value="1"/>
</dbReference>
<proteinExistence type="predicted"/>
<feature type="transmembrane region" description="Helical" evidence="5">
    <location>
        <begin position="25"/>
        <end position="45"/>
    </location>
</feature>
<evidence type="ECO:0000313" key="7">
    <source>
        <dbReference type="Proteomes" id="UP001152607"/>
    </source>
</evidence>
<keyword evidence="4 5" id="KW-0472">Membrane</keyword>
<dbReference type="GO" id="GO:0016020">
    <property type="term" value="C:membrane"/>
    <property type="evidence" value="ECO:0007669"/>
    <property type="project" value="UniProtKB-SubCell"/>
</dbReference>
<evidence type="ECO:0000256" key="3">
    <source>
        <dbReference type="ARBA" id="ARBA00022989"/>
    </source>
</evidence>
<evidence type="ECO:0000256" key="1">
    <source>
        <dbReference type="ARBA" id="ARBA00004141"/>
    </source>
</evidence>
<dbReference type="InterPro" id="IPR030185">
    <property type="entry name" value="Mae1"/>
</dbReference>
<evidence type="ECO:0000256" key="2">
    <source>
        <dbReference type="ARBA" id="ARBA00022692"/>
    </source>
</evidence>
<dbReference type="EMBL" id="CAOQHR010000001">
    <property type="protein sequence ID" value="CAI6241662.1"/>
    <property type="molecule type" value="Genomic_DNA"/>
</dbReference>
<organism evidence="6 7">
    <name type="scientific">Periconia digitata</name>
    <dbReference type="NCBI Taxonomy" id="1303443"/>
    <lineage>
        <taxon>Eukaryota</taxon>
        <taxon>Fungi</taxon>
        <taxon>Dikarya</taxon>
        <taxon>Ascomycota</taxon>
        <taxon>Pezizomycotina</taxon>
        <taxon>Dothideomycetes</taxon>
        <taxon>Pleosporomycetidae</taxon>
        <taxon>Pleosporales</taxon>
        <taxon>Massarineae</taxon>
        <taxon>Periconiaceae</taxon>
        <taxon>Periconia</taxon>
    </lineage>
</organism>
<feature type="transmembrane region" description="Helical" evidence="5">
    <location>
        <begin position="207"/>
        <end position="225"/>
    </location>
</feature>
<keyword evidence="7" id="KW-1185">Reference proteome</keyword>
<dbReference type="InterPro" id="IPR004695">
    <property type="entry name" value="SLAC1/Mae1/Ssu1/TehA"/>
</dbReference>
<evidence type="ECO:0000313" key="6">
    <source>
        <dbReference type="EMBL" id="CAI6241662.1"/>
    </source>
</evidence>
<evidence type="ECO:0000256" key="5">
    <source>
        <dbReference type="SAM" id="Phobius"/>
    </source>
</evidence>
<feature type="transmembrane region" description="Helical" evidence="5">
    <location>
        <begin position="136"/>
        <end position="156"/>
    </location>
</feature>